<dbReference type="PANTHER" id="PTHR45686">
    <property type="entry name" value="ADP-RIBOSYLATION FACTOR GTPASE ACTIVATING PROTEIN 3, ISOFORM H-RELATED"/>
    <property type="match status" value="1"/>
</dbReference>
<dbReference type="SMART" id="SM00105">
    <property type="entry name" value="ArfGap"/>
    <property type="match status" value="1"/>
</dbReference>
<dbReference type="PaxDb" id="2903-EOD26013"/>
<keyword evidence="9" id="KW-1185">Reference proteome</keyword>
<evidence type="ECO:0000256" key="1">
    <source>
        <dbReference type="ARBA" id="ARBA00022468"/>
    </source>
</evidence>
<sequence>MYMTASPAWDGCCFDCAAPCAEDPWASVNHAVRLCIRCAGAHRALGVHISFVRSLQLDELSAAEMATMARGGNDRCREFLEAKGVPRRVWLALALPLRYQTPAADLYRRVLAAEAAGEEVPTEMRAVALPPPPVAPAPERRASWTPDREAASCELCRQSFWLLQRRHHCRRCGRCVCGACSPPESARPLPQRGHLQPVRHCILCVPKPARPIAGIG</sequence>
<dbReference type="PRINTS" id="PR00405">
    <property type="entry name" value="REVINTRACTNG"/>
</dbReference>
<evidence type="ECO:0000256" key="2">
    <source>
        <dbReference type="ARBA" id="ARBA00022723"/>
    </source>
</evidence>
<evidence type="ECO:0000256" key="3">
    <source>
        <dbReference type="ARBA" id="ARBA00022771"/>
    </source>
</evidence>
<dbReference type="InterPro" id="IPR017455">
    <property type="entry name" value="Znf_FYVE-rel"/>
</dbReference>
<proteinExistence type="predicted"/>
<dbReference type="KEGG" id="ehx:EMIHUDRAFT_115317"/>
<dbReference type="AlphaFoldDB" id="A0A0D3JR78"/>
<dbReference type="InterPro" id="IPR000306">
    <property type="entry name" value="Znf_FYVE"/>
</dbReference>
<keyword evidence="2" id="KW-0479">Metal-binding</keyword>
<dbReference type="PROSITE" id="PS50115">
    <property type="entry name" value="ARFGAP"/>
    <property type="match status" value="1"/>
</dbReference>
<dbReference type="RefSeq" id="XP_005778442.1">
    <property type="nucleotide sequence ID" value="XM_005778385.1"/>
</dbReference>
<dbReference type="EnsemblProtists" id="EOD26013">
    <property type="protein sequence ID" value="EOD26013"/>
    <property type="gene ID" value="EMIHUDRAFT_115317"/>
</dbReference>
<keyword evidence="1" id="KW-0343">GTPase activation</keyword>
<evidence type="ECO:0008006" key="10">
    <source>
        <dbReference type="Google" id="ProtNLM"/>
    </source>
</evidence>
<dbReference type="GO" id="GO:0000139">
    <property type="term" value="C:Golgi membrane"/>
    <property type="evidence" value="ECO:0007669"/>
    <property type="project" value="GOC"/>
</dbReference>
<evidence type="ECO:0000256" key="5">
    <source>
        <dbReference type="PROSITE-ProRule" id="PRU00288"/>
    </source>
</evidence>
<dbReference type="eggNOG" id="KOG1729">
    <property type="taxonomic scope" value="Eukaryota"/>
</dbReference>
<evidence type="ECO:0000313" key="9">
    <source>
        <dbReference type="Proteomes" id="UP000013827"/>
    </source>
</evidence>
<dbReference type="InterPro" id="IPR013083">
    <property type="entry name" value="Znf_RING/FYVE/PHD"/>
</dbReference>
<feature type="domain" description="Arf-GAP" evidence="6">
    <location>
        <begin position="1"/>
        <end position="120"/>
    </location>
</feature>
<dbReference type="GO" id="GO:0008270">
    <property type="term" value="F:zinc ion binding"/>
    <property type="evidence" value="ECO:0007669"/>
    <property type="project" value="UniProtKB-KW"/>
</dbReference>
<dbReference type="GO" id="GO:0048205">
    <property type="term" value="P:COPI coating of Golgi vesicle"/>
    <property type="evidence" value="ECO:0007669"/>
    <property type="project" value="TreeGrafter"/>
</dbReference>
<dbReference type="PROSITE" id="PS50178">
    <property type="entry name" value="ZF_FYVE"/>
    <property type="match status" value="1"/>
</dbReference>
<dbReference type="SMART" id="SM00064">
    <property type="entry name" value="FYVE"/>
    <property type="match status" value="1"/>
</dbReference>
<accession>A0A0D3JR78</accession>
<evidence type="ECO:0000256" key="4">
    <source>
        <dbReference type="ARBA" id="ARBA00022833"/>
    </source>
</evidence>
<dbReference type="GeneID" id="17271550"/>
<dbReference type="HOGENOM" id="CLU_1279712_0_0_1"/>
<evidence type="ECO:0000259" key="6">
    <source>
        <dbReference type="PROSITE" id="PS50115"/>
    </source>
</evidence>
<dbReference type="InterPro" id="IPR001164">
    <property type="entry name" value="ArfGAP_dom"/>
</dbReference>
<dbReference type="GO" id="GO:0005096">
    <property type="term" value="F:GTPase activator activity"/>
    <property type="evidence" value="ECO:0007669"/>
    <property type="project" value="UniProtKB-KW"/>
</dbReference>
<keyword evidence="4" id="KW-0862">Zinc</keyword>
<dbReference type="InterPro" id="IPR038508">
    <property type="entry name" value="ArfGAP_dom_sf"/>
</dbReference>
<reference evidence="9" key="1">
    <citation type="journal article" date="2013" name="Nature">
        <title>Pan genome of the phytoplankton Emiliania underpins its global distribution.</title>
        <authorList>
            <person name="Read B.A."/>
            <person name="Kegel J."/>
            <person name="Klute M.J."/>
            <person name="Kuo A."/>
            <person name="Lefebvre S.C."/>
            <person name="Maumus F."/>
            <person name="Mayer C."/>
            <person name="Miller J."/>
            <person name="Monier A."/>
            <person name="Salamov A."/>
            <person name="Young J."/>
            <person name="Aguilar M."/>
            <person name="Claverie J.M."/>
            <person name="Frickenhaus S."/>
            <person name="Gonzalez K."/>
            <person name="Herman E.K."/>
            <person name="Lin Y.C."/>
            <person name="Napier J."/>
            <person name="Ogata H."/>
            <person name="Sarno A.F."/>
            <person name="Shmutz J."/>
            <person name="Schroeder D."/>
            <person name="de Vargas C."/>
            <person name="Verret F."/>
            <person name="von Dassow P."/>
            <person name="Valentin K."/>
            <person name="Van de Peer Y."/>
            <person name="Wheeler G."/>
            <person name="Dacks J.B."/>
            <person name="Delwiche C.F."/>
            <person name="Dyhrman S.T."/>
            <person name="Glockner G."/>
            <person name="John U."/>
            <person name="Richards T."/>
            <person name="Worden A.Z."/>
            <person name="Zhang X."/>
            <person name="Grigoriev I.V."/>
            <person name="Allen A.E."/>
            <person name="Bidle K."/>
            <person name="Borodovsky M."/>
            <person name="Bowler C."/>
            <person name="Brownlee C."/>
            <person name="Cock J.M."/>
            <person name="Elias M."/>
            <person name="Gladyshev V.N."/>
            <person name="Groth M."/>
            <person name="Guda C."/>
            <person name="Hadaegh A."/>
            <person name="Iglesias-Rodriguez M.D."/>
            <person name="Jenkins J."/>
            <person name="Jones B.M."/>
            <person name="Lawson T."/>
            <person name="Leese F."/>
            <person name="Lindquist E."/>
            <person name="Lobanov A."/>
            <person name="Lomsadze A."/>
            <person name="Malik S.B."/>
            <person name="Marsh M.E."/>
            <person name="Mackinder L."/>
            <person name="Mock T."/>
            <person name="Mueller-Roeber B."/>
            <person name="Pagarete A."/>
            <person name="Parker M."/>
            <person name="Probert I."/>
            <person name="Quesneville H."/>
            <person name="Raines C."/>
            <person name="Rensing S.A."/>
            <person name="Riano-Pachon D.M."/>
            <person name="Richier S."/>
            <person name="Rokitta S."/>
            <person name="Shiraiwa Y."/>
            <person name="Soanes D.M."/>
            <person name="van der Giezen M."/>
            <person name="Wahlund T.M."/>
            <person name="Williams B."/>
            <person name="Wilson W."/>
            <person name="Wolfe G."/>
            <person name="Wurch L.L."/>
        </authorList>
    </citation>
    <scope>NUCLEOTIDE SEQUENCE</scope>
</reference>
<dbReference type="Gene3D" id="1.10.220.150">
    <property type="entry name" value="Arf GTPase activating protein"/>
    <property type="match status" value="1"/>
</dbReference>
<dbReference type="SUPFAM" id="SSF57863">
    <property type="entry name" value="ArfGap/RecO-like zinc finger"/>
    <property type="match status" value="1"/>
</dbReference>
<organism evidence="8 9">
    <name type="scientific">Emiliania huxleyi (strain CCMP1516)</name>
    <dbReference type="NCBI Taxonomy" id="280463"/>
    <lineage>
        <taxon>Eukaryota</taxon>
        <taxon>Haptista</taxon>
        <taxon>Haptophyta</taxon>
        <taxon>Prymnesiophyceae</taxon>
        <taxon>Isochrysidales</taxon>
        <taxon>Noelaerhabdaceae</taxon>
        <taxon>Emiliania</taxon>
    </lineage>
</organism>
<protein>
    <recommendedName>
        <fullName evidence="10">FYVE-type domain-containing protein</fullName>
    </recommendedName>
</protein>
<feature type="domain" description="FYVE-type" evidence="7">
    <location>
        <begin position="147"/>
        <end position="209"/>
    </location>
</feature>
<dbReference type="Pfam" id="PF01412">
    <property type="entry name" value="ArfGap"/>
    <property type="match status" value="1"/>
</dbReference>
<evidence type="ECO:0000313" key="8">
    <source>
        <dbReference type="EnsemblProtists" id="EOD26013"/>
    </source>
</evidence>
<dbReference type="InterPro" id="IPR011011">
    <property type="entry name" value="Znf_FYVE_PHD"/>
</dbReference>
<reference evidence="8" key="2">
    <citation type="submission" date="2024-10" db="UniProtKB">
        <authorList>
            <consortium name="EnsemblProtists"/>
        </authorList>
    </citation>
    <scope>IDENTIFICATION</scope>
</reference>
<dbReference type="Gene3D" id="3.30.40.10">
    <property type="entry name" value="Zinc/RING finger domain, C3HC4 (zinc finger)"/>
    <property type="match status" value="1"/>
</dbReference>
<name>A0A0D3JR78_EMIH1</name>
<evidence type="ECO:0000259" key="7">
    <source>
        <dbReference type="PROSITE" id="PS50178"/>
    </source>
</evidence>
<dbReference type="PANTHER" id="PTHR45686:SF4">
    <property type="entry name" value="ADP-RIBOSYLATION FACTOR GTPASE ACTIVATING PROTEIN 3, ISOFORM H"/>
    <property type="match status" value="1"/>
</dbReference>
<dbReference type="Pfam" id="PF01363">
    <property type="entry name" value="FYVE"/>
    <property type="match status" value="1"/>
</dbReference>
<keyword evidence="3 5" id="KW-0863">Zinc-finger</keyword>
<dbReference type="Proteomes" id="UP000013827">
    <property type="component" value="Unassembled WGS sequence"/>
</dbReference>
<dbReference type="eggNOG" id="KOG0706">
    <property type="taxonomic scope" value="Eukaryota"/>
</dbReference>
<dbReference type="InterPro" id="IPR037278">
    <property type="entry name" value="ARFGAP/RecO"/>
</dbReference>
<dbReference type="SUPFAM" id="SSF57903">
    <property type="entry name" value="FYVE/PHD zinc finger"/>
    <property type="match status" value="1"/>
</dbReference>
<dbReference type="STRING" id="2903.R1CSQ2"/>